<keyword evidence="2" id="KW-0472">Membrane</keyword>
<feature type="compositionally biased region" description="Acidic residues" evidence="1">
    <location>
        <begin position="154"/>
        <end position="226"/>
    </location>
</feature>
<dbReference type="AlphaFoldDB" id="A0AAE1KR44"/>
<gene>
    <name evidence="3" type="ORF">Pcinc_012714</name>
</gene>
<dbReference type="Proteomes" id="UP001286313">
    <property type="component" value="Unassembled WGS sequence"/>
</dbReference>
<feature type="region of interest" description="Disordered" evidence="1">
    <location>
        <begin position="154"/>
        <end position="227"/>
    </location>
</feature>
<evidence type="ECO:0000256" key="2">
    <source>
        <dbReference type="SAM" id="Phobius"/>
    </source>
</evidence>
<accession>A0AAE1KR44</accession>
<evidence type="ECO:0000313" key="3">
    <source>
        <dbReference type="EMBL" id="KAK3882921.1"/>
    </source>
</evidence>
<keyword evidence="2" id="KW-0812">Transmembrane</keyword>
<keyword evidence="4" id="KW-1185">Reference proteome</keyword>
<evidence type="ECO:0000313" key="4">
    <source>
        <dbReference type="Proteomes" id="UP001286313"/>
    </source>
</evidence>
<name>A0AAE1KR44_PETCI</name>
<feature type="transmembrane region" description="Helical" evidence="2">
    <location>
        <begin position="14"/>
        <end position="35"/>
    </location>
</feature>
<evidence type="ECO:0000256" key="1">
    <source>
        <dbReference type="SAM" id="MobiDB-lite"/>
    </source>
</evidence>
<keyword evidence="2" id="KW-1133">Transmembrane helix</keyword>
<reference evidence="3" key="1">
    <citation type="submission" date="2023-10" db="EMBL/GenBank/DDBJ databases">
        <title>Genome assemblies of two species of porcelain crab, Petrolisthes cinctipes and Petrolisthes manimaculis (Anomura: Porcellanidae).</title>
        <authorList>
            <person name="Angst P."/>
        </authorList>
    </citation>
    <scope>NUCLEOTIDE SEQUENCE</scope>
    <source>
        <strain evidence="3">PB745_01</strain>
        <tissue evidence="3">Gill</tissue>
    </source>
</reference>
<proteinExistence type="predicted"/>
<organism evidence="3 4">
    <name type="scientific">Petrolisthes cinctipes</name>
    <name type="common">Flat porcelain crab</name>
    <dbReference type="NCBI Taxonomy" id="88211"/>
    <lineage>
        <taxon>Eukaryota</taxon>
        <taxon>Metazoa</taxon>
        <taxon>Ecdysozoa</taxon>
        <taxon>Arthropoda</taxon>
        <taxon>Crustacea</taxon>
        <taxon>Multicrustacea</taxon>
        <taxon>Malacostraca</taxon>
        <taxon>Eumalacostraca</taxon>
        <taxon>Eucarida</taxon>
        <taxon>Decapoda</taxon>
        <taxon>Pleocyemata</taxon>
        <taxon>Anomura</taxon>
        <taxon>Galatheoidea</taxon>
        <taxon>Porcellanidae</taxon>
        <taxon>Petrolisthes</taxon>
    </lineage>
</organism>
<dbReference type="EMBL" id="JAWQEG010001047">
    <property type="protein sequence ID" value="KAK3882921.1"/>
    <property type="molecule type" value="Genomic_DNA"/>
</dbReference>
<protein>
    <submittedName>
        <fullName evidence="3">Uncharacterized protein</fullName>
    </submittedName>
</protein>
<comment type="caution">
    <text evidence="3">The sequence shown here is derived from an EMBL/GenBank/DDBJ whole genome shotgun (WGS) entry which is preliminary data.</text>
</comment>
<sequence>MGEHYGEVGCCRPICWLLLLLMLWVIGLCGGQVMVDPITRPCHDLVMAALVSLPTDLSGFFEFYLCPEEGNTAQEECLVRLPLQLADGSGTRYDLTDVPDKKLHEVLLILPDEVTCDTCTLQLRVVMKKCTGGGRQLDNGLVINDGEDVTIEMKEEEEEEKKDQEVDDDDDDGKETEEEKEEQYEYDYGEETEDEEEVEQDEYDDEEEREEEQETDEDEGEEETEEEICKAISQLFCSDISIRQVK</sequence>